<gene>
    <name evidence="7" type="ORF">Lalb_Chr18g0058091</name>
</gene>
<accession>A0A6A4NMH5</accession>
<keyword evidence="2" id="KW-0238">DNA-binding</keyword>
<feature type="domain" description="START" evidence="6">
    <location>
        <begin position="67"/>
        <end position="302"/>
    </location>
</feature>
<dbReference type="SUPFAM" id="SSF55961">
    <property type="entry name" value="Bet v1-like"/>
    <property type="match status" value="2"/>
</dbReference>
<reference evidence="8" key="1">
    <citation type="journal article" date="2020" name="Nat. Commun.">
        <title>Genome sequence of the cluster root forming white lupin.</title>
        <authorList>
            <person name="Hufnagel B."/>
            <person name="Marques A."/>
            <person name="Soriano A."/>
            <person name="Marques L."/>
            <person name="Divol F."/>
            <person name="Doumas P."/>
            <person name="Sallet E."/>
            <person name="Mancinotti D."/>
            <person name="Carrere S."/>
            <person name="Marande W."/>
            <person name="Arribat S."/>
            <person name="Keller J."/>
            <person name="Huneau C."/>
            <person name="Blein T."/>
            <person name="Aime D."/>
            <person name="Laguerre M."/>
            <person name="Taylor J."/>
            <person name="Schubert V."/>
            <person name="Nelson M."/>
            <person name="Geu-Flores F."/>
            <person name="Crespi M."/>
            <person name="Gallardo-Guerrero K."/>
            <person name="Delaux P.-M."/>
            <person name="Salse J."/>
            <person name="Berges H."/>
            <person name="Guyot R."/>
            <person name="Gouzy J."/>
            <person name="Peret B."/>
        </authorList>
    </citation>
    <scope>NUCLEOTIDE SEQUENCE [LARGE SCALE GENOMIC DNA]</scope>
    <source>
        <strain evidence="8">cv. Amiga</strain>
    </source>
</reference>
<keyword evidence="8" id="KW-1185">Reference proteome</keyword>
<evidence type="ECO:0000313" key="8">
    <source>
        <dbReference type="Proteomes" id="UP000447434"/>
    </source>
</evidence>
<organism evidence="7 8">
    <name type="scientific">Lupinus albus</name>
    <name type="common">White lupine</name>
    <name type="synonym">Lupinus termis</name>
    <dbReference type="NCBI Taxonomy" id="3870"/>
    <lineage>
        <taxon>Eukaryota</taxon>
        <taxon>Viridiplantae</taxon>
        <taxon>Streptophyta</taxon>
        <taxon>Embryophyta</taxon>
        <taxon>Tracheophyta</taxon>
        <taxon>Spermatophyta</taxon>
        <taxon>Magnoliopsida</taxon>
        <taxon>eudicotyledons</taxon>
        <taxon>Gunneridae</taxon>
        <taxon>Pentapetalae</taxon>
        <taxon>rosids</taxon>
        <taxon>fabids</taxon>
        <taxon>Fabales</taxon>
        <taxon>Fabaceae</taxon>
        <taxon>Papilionoideae</taxon>
        <taxon>50 kb inversion clade</taxon>
        <taxon>genistoids sensu lato</taxon>
        <taxon>core genistoids</taxon>
        <taxon>Genisteae</taxon>
        <taxon>Lupinus</taxon>
    </lineage>
</organism>
<dbReference type="Pfam" id="PF01852">
    <property type="entry name" value="START"/>
    <property type="match status" value="1"/>
</dbReference>
<dbReference type="InterPro" id="IPR023393">
    <property type="entry name" value="START-like_dom_sf"/>
</dbReference>
<dbReference type="Gene3D" id="3.30.530.20">
    <property type="match status" value="1"/>
</dbReference>
<evidence type="ECO:0000313" key="7">
    <source>
        <dbReference type="EMBL" id="KAE9594846.1"/>
    </source>
</evidence>
<evidence type="ECO:0000259" key="6">
    <source>
        <dbReference type="PROSITE" id="PS50848"/>
    </source>
</evidence>
<keyword evidence="3" id="KW-0371">Homeobox</keyword>
<comment type="caution">
    <text evidence="7">The sequence shown here is derived from an EMBL/GenBank/DDBJ whole genome shotgun (WGS) entry which is preliminary data.</text>
</comment>
<dbReference type="AlphaFoldDB" id="A0A6A4NMH5"/>
<dbReference type="Proteomes" id="UP000447434">
    <property type="component" value="Chromosome 18"/>
</dbReference>
<evidence type="ECO:0000256" key="5">
    <source>
        <dbReference type="ARBA" id="ARBA00023242"/>
    </source>
</evidence>
<name>A0A6A4NMH5_LUPAL</name>
<dbReference type="GO" id="GO:0008289">
    <property type="term" value="F:lipid binding"/>
    <property type="evidence" value="ECO:0007669"/>
    <property type="project" value="InterPro"/>
</dbReference>
<proteinExistence type="predicted"/>
<dbReference type="PROSITE" id="PS50848">
    <property type="entry name" value="START"/>
    <property type="match status" value="1"/>
</dbReference>
<dbReference type="InterPro" id="IPR042160">
    <property type="entry name" value="HD-Zip_IV"/>
</dbReference>
<evidence type="ECO:0000256" key="1">
    <source>
        <dbReference type="ARBA" id="ARBA00023015"/>
    </source>
</evidence>
<dbReference type="SMART" id="SM00234">
    <property type="entry name" value="START"/>
    <property type="match status" value="1"/>
</dbReference>
<sequence>MNCFALQIEKARKLVESYMEKPQSQPELQLDLTLGIGCSYAPSQANCINISAVQGVPQNLGLSSDENIMPKAQMIGAAIAAKDELLQLLTINEPLWVKSPIGNETLILRRVSYEMFFPRVPLIKSSKTREESSKGSRIVSINPKKLVDMFMDPDIWRHLFSTIISNAHTIQVVEMGSLEKRSGAISLMYADMHVLSPLVPSREFNFLRYCAQISDSVWVITDVSFDYLKEKTIPSNSWRLPSGCLIKALLNGFTEVTWVEHVEVDDNIQTHSLYKDVVSTGIAYGAQRWLSELSRMSERLSSFVPNYIPCHDTGSVIGVAEGRKGIIKLCHRMLKSFCEMLNMSKRGLEQFISRKSNEGVWICVNQMNIEPGQRNGRSLVAAASFWLPNPFNDVFHFFIDANKRPQWDFYWREDNPPIEISRISNRQNSANFISIFQEKTPATNPSERVMIIQENFVNHLGSYIVYAPIKVGDLAVTLRGHDLSMVSLLPSGITISEAVSTANVVAAGEASSSRNHGRTRGSLVTIALQIHMSDNVNSDFMDAANCLVNSTVQRIKEGLNFHYLE</sequence>
<evidence type="ECO:0000256" key="4">
    <source>
        <dbReference type="ARBA" id="ARBA00023163"/>
    </source>
</evidence>
<dbReference type="GO" id="GO:0003677">
    <property type="term" value="F:DNA binding"/>
    <property type="evidence" value="ECO:0007669"/>
    <property type="project" value="UniProtKB-KW"/>
</dbReference>
<dbReference type="PANTHER" id="PTHR45654">
    <property type="entry name" value="HOMEOBOX-LEUCINE ZIPPER PROTEIN MERISTEM L1"/>
    <property type="match status" value="1"/>
</dbReference>
<keyword evidence="4" id="KW-0804">Transcription</keyword>
<dbReference type="InterPro" id="IPR002913">
    <property type="entry name" value="START_lipid-bd_dom"/>
</dbReference>
<dbReference type="PANTHER" id="PTHR45654:SF9">
    <property type="entry name" value="HOMEOBOX-LEUCINE ZIPPER PROTEIN HDG10-RELATED"/>
    <property type="match status" value="1"/>
</dbReference>
<evidence type="ECO:0000256" key="2">
    <source>
        <dbReference type="ARBA" id="ARBA00023125"/>
    </source>
</evidence>
<dbReference type="Pfam" id="PF25797">
    <property type="entry name" value="PDF2_C"/>
    <property type="match status" value="1"/>
</dbReference>
<dbReference type="CDD" id="cd08875">
    <property type="entry name" value="START_ArGLABRA2_like"/>
    <property type="match status" value="1"/>
</dbReference>
<dbReference type="InterPro" id="IPR057993">
    <property type="entry name" value="HD-Zip_IV_C"/>
</dbReference>
<protein>
    <submittedName>
        <fullName evidence="7">Putative START-like domain-containing protein</fullName>
    </submittedName>
</protein>
<dbReference type="EMBL" id="WOCE01000018">
    <property type="protein sequence ID" value="KAE9594846.1"/>
    <property type="molecule type" value="Genomic_DNA"/>
</dbReference>
<keyword evidence="1" id="KW-0805">Transcription regulation</keyword>
<dbReference type="OrthoDB" id="6159439at2759"/>
<evidence type="ECO:0000256" key="3">
    <source>
        <dbReference type="ARBA" id="ARBA00023155"/>
    </source>
</evidence>
<keyword evidence="5" id="KW-0539">Nucleus</keyword>